<accession>A0A2M8KE26</accession>
<evidence type="ECO:0000256" key="1">
    <source>
        <dbReference type="ARBA" id="ARBA00022475"/>
    </source>
</evidence>
<dbReference type="PANTHER" id="PTHR35851">
    <property type="entry name" value="CELL DIVISION PROTEIN FTSQ"/>
    <property type="match status" value="1"/>
</dbReference>
<evidence type="ECO:0000313" key="7">
    <source>
        <dbReference type="EMBL" id="PJE58160.1"/>
    </source>
</evidence>
<dbReference type="AlphaFoldDB" id="A0A2M8KE26"/>
<organism evidence="7 8">
    <name type="scientific">Candidatus Portnoybacteria bacterium CG10_big_fil_rev_8_21_14_0_10_36_7</name>
    <dbReference type="NCBI Taxonomy" id="1974812"/>
    <lineage>
        <taxon>Bacteria</taxon>
        <taxon>Candidatus Portnoyibacteriota</taxon>
    </lineage>
</organism>
<keyword evidence="4 6" id="KW-1133">Transmembrane helix</keyword>
<comment type="caution">
    <text evidence="7">The sequence shown here is derived from an EMBL/GenBank/DDBJ whole genome shotgun (WGS) entry which is preliminary data.</text>
</comment>
<keyword evidence="2" id="KW-0132">Cell division</keyword>
<dbReference type="EMBL" id="PFDW01000047">
    <property type="protein sequence ID" value="PJE58160.1"/>
    <property type="molecule type" value="Genomic_DNA"/>
</dbReference>
<dbReference type="Proteomes" id="UP000231450">
    <property type="component" value="Unassembled WGS sequence"/>
</dbReference>
<keyword evidence="6" id="KW-0472">Membrane</keyword>
<evidence type="ECO:0000256" key="2">
    <source>
        <dbReference type="ARBA" id="ARBA00022618"/>
    </source>
</evidence>
<dbReference type="PANTHER" id="PTHR35851:SF1">
    <property type="entry name" value="CELL DIVISION PROTEIN FTSQ"/>
    <property type="match status" value="1"/>
</dbReference>
<gene>
    <name evidence="7" type="ORF">COU81_02210</name>
</gene>
<keyword evidence="5" id="KW-0131">Cell cycle</keyword>
<proteinExistence type="predicted"/>
<dbReference type="InterPro" id="IPR026579">
    <property type="entry name" value="FtsQ"/>
</dbReference>
<evidence type="ECO:0000313" key="8">
    <source>
        <dbReference type="Proteomes" id="UP000231450"/>
    </source>
</evidence>
<evidence type="ECO:0000256" key="5">
    <source>
        <dbReference type="ARBA" id="ARBA00023306"/>
    </source>
</evidence>
<evidence type="ECO:0000256" key="4">
    <source>
        <dbReference type="ARBA" id="ARBA00022989"/>
    </source>
</evidence>
<evidence type="ECO:0000256" key="6">
    <source>
        <dbReference type="SAM" id="Phobius"/>
    </source>
</evidence>
<evidence type="ECO:0000256" key="3">
    <source>
        <dbReference type="ARBA" id="ARBA00022692"/>
    </source>
</evidence>
<feature type="transmembrane region" description="Helical" evidence="6">
    <location>
        <begin position="35"/>
        <end position="54"/>
    </location>
</feature>
<name>A0A2M8KE26_9BACT</name>
<evidence type="ECO:0008006" key="9">
    <source>
        <dbReference type="Google" id="ProtNLM"/>
    </source>
</evidence>
<protein>
    <recommendedName>
        <fullName evidence="9">POTRA domain-containing protein</fullName>
    </recommendedName>
</protein>
<keyword evidence="1" id="KW-1003">Cell membrane</keyword>
<dbReference type="GO" id="GO:0090529">
    <property type="term" value="P:cell septum assembly"/>
    <property type="evidence" value="ECO:0007669"/>
    <property type="project" value="InterPro"/>
</dbReference>
<reference evidence="8" key="1">
    <citation type="submission" date="2017-09" db="EMBL/GenBank/DDBJ databases">
        <title>Depth-based differentiation of microbial function through sediment-hosted aquifers and enrichment of novel symbionts in the deep terrestrial subsurface.</title>
        <authorList>
            <person name="Probst A.J."/>
            <person name="Ladd B."/>
            <person name="Jarett J.K."/>
            <person name="Geller-Mcgrath D.E."/>
            <person name="Sieber C.M.K."/>
            <person name="Emerson J.B."/>
            <person name="Anantharaman K."/>
            <person name="Thomas B.C."/>
            <person name="Malmstrom R."/>
            <person name="Stieglmeier M."/>
            <person name="Klingl A."/>
            <person name="Woyke T."/>
            <person name="Ryan C.M."/>
            <person name="Banfield J.F."/>
        </authorList>
    </citation>
    <scope>NUCLEOTIDE SEQUENCE [LARGE SCALE GENOMIC DNA]</scope>
</reference>
<sequence>MRFSKVNSKFSPQYKGKRRKSLKQKKLFELVKNKIIIYIVLTSIILGGLVYLFVCSDVFKIREFEVSGARENINNSVLSIAKDYSVEKVAKLIGRDNFWFFSFNQLKGKLFDKYPVLENVKVGHSGLHKVTIELQEKSPVALYCQVIKNLGNISRCFFLDKKGIAYLSAPEIEGGKLPILKRNSDGEIKIGSSVIDPTIFQKVNDVLNTLEANLPEVEAKEFILTNNLELELRTNEAWVVYFDITRDLKQQVLNLKQLLIEQIKDKRASISYIDLRIEGRVYYK</sequence>
<keyword evidence="3 6" id="KW-0812">Transmembrane</keyword>